<evidence type="ECO:0000256" key="1">
    <source>
        <dbReference type="ARBA" id="ARBA00001971"/>
    </source>
</evidence>
<keyword evidence="3" id="KW-0349">Heme</keyword>
<evidence type="ECO:0000256" key="3">
    <source>
        <dbReference type="ARBA" id="ARBA00022617"/>
    </source>
</evidence>
<keyword evidence="8" id="KW-1185">Reference proteome</keyword>
<evidence type="ECO:0000256" key="7">
    <source>
        <dbReference type="ARBA" id="ARBA00023033"/>
    </source>
</evidence>
<keyword evidence="7" id="KW-0503">Monooxygenase</keyword>
<name>A0A914E7B2_9BILA</name>
<dbReference type="PANTHER" id="PTHR24292">
    <property type="entry name" value="CYTOCHROME P450"/>
    <property type="match status" value="1"/>
</dbReference>
<dbReference type="GO" id="GO:0005506">
    <property type="term" value="F:iron ion binding"/>
    <property type="evidence" value="ECO:0007669"/>
    <property type="project" value="InterPro"/>
</dbReference>
<dbReference type="GO" id="GO:0016705">
    <property type="term" value="F:oxidoreductase activity, acting on paired donors, with incorporation or reduction of molecular oxygen"/>
    <property type="evidence" value="ECO:0007669"/>
    <property type="project" value="InterPro"/>
</dbReference>
<protein>
    <submittedName>
        <fullName evidence="9">Uncharacterized protein</fullName>
    </submittedName>
</protein>
<organism evidence="8 9">
    <name type="scientific">Acrobeloides nanus</name>
    <dbReference type="NCBI Taxonomy" id="290746"/>
    <lineage>
        <taxon>Eukaryota</taxon>
        <taxon>Metazoa</taxon>
        <taxon>Ecdysozoa</taxon>
        <taxon>Nematoda</taxon>
        <taxon>Chromadorea</taxon>
        <taxon>Rhabditida</taxon>
        <taxon>Tylenchina</taxon>
        <taxon>Cephalobomorpha</taxon>
        <taxon>Cephaloboidea</taxon>
        <taxon>Cephalobidae</taxon>
        <taxon>Acrobeloides</taxon>
    </lineage>
</organism>
<evidence type="ECO:0000256" key="2">
    <source>
        <dbReference type="ARBA" id="ARBA00010617"/>
    </source>
</evidence>
<sequence length="78" mass="9065">MARRNTPQLITCDVDFIKEITIKQFSNFSSRAEYSFQDVFPMNETLLHIGKYGPHGYGWKEIRTIASQFFTGAKMKQV</sequence>
<dbReference type="Proteomes" id="UP000887540">
    <property type="component" value="Unplaced"/>
</dbReference>
<keyword evidence="5" id="KW-0560">Oxidoreductase</keyword>
<keyword evidence="4" id="KW-0479">Metal-binding</keyword>
<dbReference type="Gene3D" id="1.10.630.10">
    <property type="entry name" value="Cytochrome P450"/>
    <property type="match status" value="1"/>
</dbReference>
<dbReference type="InterPro" id="IPR050476">
    <property type="entry name" value="Insect_CytP450_Detox"/>
</dbReference>
<comment type="cofactor">
    <cofactor evidence="1">
        <name>heme</name>
        <dbReference type="ChEBI" id="CHEBI:30413"/>
    </cofactor>
</comment>
<reference evidence="9" key="1">
    <citation type="submission" date="2022-11" db="UniProtKB">
        <authorList>
            <consortium name="WormBaseParasite"/>
        </authorList>
    </citation>
    <scope>IDENTIFICATION</scope>
</reference>
<dbReference type="SUPFAM" id="SSF48264">
    <property type="entry name" value="Cytochrome P450"/>
    <property type="match status" value="1"/>
</dbReference>
<keyword evidence="6" id="KW-0408">Iron</keyword>
<proteinExistence type="inferred from homology"/>
<evidence type="ECO:0000313" key="8">
    <source>
        <dbReference type="Proteomes" id="UP000887540"/>
    </source>
</evidence>
<evidence type="ECO:0000256" key="5">
    <source>
        <dbReference type="ARBA" id="ARBA00023002"/>
    </source>
</evidence>
<evidence type="ECO:0000313" key="9">
    <source>
        <dbReference type="WBParaSite" id="ACRNAN_scaffold6238.g30453.t1"/>
    </source>
</evidence>
<evidence type="ECO:0000256" key="6">
    <source>
        <dbReference type="ARBA" id="ARBA00023004"/>
    </source>
</evidence>
<evidence type="ECO:0000256" key="4">
    <source>
        <dbReference type="ARBA" id="ARBA00022723"/>
    </source>
</evidence>
<dbReference type="GO" id="GO:0020037">
    <property type="term" value="F:heme binding"/>
    <property type="evidence" value="ECO:0007669"/>
    <property type="project" value="InterPro"/>
</dbReference>
<dbReference type="AlphaFoldDB" id="A0A914E7B2"/>
<accession>A0A914E7B2</accession>
<dbReference type="GO" id="GO:0004497">
    <property type="term" value="F:monooxygenase activity"/>
    <property type="evidence" value="ECO:0007669"/>
    <property type="project" value="UniProtKB-KW"/>
</dbReference>
<dbReference type="InterPro" id="IPR036396">
    <property type="entry name" value="Cyt_P450_sf"/>
</dbReference>
<comment type="similarity">
    <text evidence="2">Belongs to the cytochrome P450 family.</text>
</comment>
<dbReference type="WBParaSite" id="ACRNAN_scaffold6238.g30453.t1">
    <property type="protein sequence ID" value="ACRNAN_scaffold6238.g30453.t1"/>
    <property type="gene ID" value="ACRNAN_scaffold6238.g30453"/>
</dbReference>
<dbReference type="PANTHER" id="PTHR24292:SF102">
    <property type="entry name" value="CYTOCHROME P450 FAMILY-RELATED"/>
    <property type="match status" value="1"/>
</dbReference>